<gene>
    <name evidence="6" type="ORF">JQC75_17220</name>
</gene>
<evidence type="ECO:0000256" key="2">
    <source>
        <dbReference type="ARBA" id="ARBA00022692"/>
    </source>
</evidence>
<feature type="transmembrane region" description="Helical" evidence="5">
    <location>
        <begin position="107"/>
        <end position="130"/>
    </location>
</feature>
<organism evidence="6 7">
    <name type="scientific">Shewanella litorisediminis</name>
    <dbReference type="NCBI Taxonomy" id="1173586"/>
    <lineage>
        <taxon>Bacteria</taxon>
        <taxon>Pseudomonadati</taxon>
        <taxon>Pseudomonadota</taxon>
        <taxon>Gammaproteobacteria</taxon>
        <taxon>Alteromonadales</taxon>
        <taxon>Shewanellaceae</taxon>
        <taxon>Shewanella</taxon>
    </lineage>
</organism>
<comment type="subcellular location">
    <subcellularLocation>
        <location evidence="1">Membrane</location>
    </subcellularLocation>
</comment>
<dbReference type="SUPFAM" id="SSF161084">
    <property type="entry name" value="MAPEG domain-like"/>
    <property type="match status" value="1"/>
</dbReference>
<dbReference type="RefSeq" id="WP_203325239.1">
    <property type="nucleotide sequence ID" value="NZ_CP069213.1"/>
</dbReference>
<dbReference type="Proteomes" id="UP000596252">
    <property type="component" value="Chromosome"/>
</dbReference>
<accession>A0ABX7G2Q0</accession>
<evidence type="ECO:0000313" key="6">
    <source>
        <dbReference type="EMBL" id="QRH01564.1"/>
    </source>
</evidence>
<evidence type="ECO:0000256" key="3">
    <source>
        <dbReference type="ARBA" id="ARBA00022989"/>
    </source>
</evidence>
<dbReference type="PANTHER" id="PTHR35814:SF1">
    <property type="entry name" value="GLUTATHIONE S-TRANSFERASE-RELATED"/>
    <property type="match status" value="1"/>
</dbReference>
<keyword evidence="3 5" id="KW-1133">Transmembrane helix</keyword>
<proteinExistence type="predicted"/>
<feature type="transmembrane region" description="Helical" evidence="5">
    <location>
        <begin position="6"/>
        <end position="25"/>
    </location>
</feature>
<dbReference type="Pfam" id="PF01124">
    <property type="entry name" value="MAPEG"/>
    <property type="match status" value="1"/>
</dbReference>
<evidence type="ECO:0000313" key="7">
    <source>
        <dbReference type="Proteomes" id="UP000596252"/>
    </source>
</evidence>
<evidence type="ECO:0000256" key="4">
    <source>
        <dbReference type="ARBA" id="ARBA00023136"/>
    </source>
</evidence>
<dbReference type="Gene3D" id="1.20.120.550">
    <property type="entry name" value="Membrane associated eicosanoid/glutathione metabolism-like domain"/>
    <property type="match status" value="1"/>
</dbReference>
<keyword evidence="7" id="KW-1185">Reference proteome</keyword>
<keyword evidence="4 5" id="KW-0472">Membrane</keyword>
<sequence>MPLPVAALYLSLSALLMLVFAWGVVRLRRSEKIGLGAGHSKALEVAIRVHGNFMEYAPLVLLLLACAELNGLSPLYLHLIGASWLIARVLHGIGLTQGRGGYHAGRFLGTLGTWIVVLVLALINLAQWGLGLGG</sequence>
<dbReference type="InterPro" id="IPR001129">
    <property type="entry name" value="Membr-assoc_MAPEG"/>
</dbReference>
<protein>
    <submittedName>
        <fullName evidence="6">MAPEG family protein</fullName>
    </submittedName>
</protein>
<dbReference type="PANTHER" id="PTHR35814">
    <property type="match status" value="1"/>
</dbReference>
<keyword evidence="2 5" id="KW-0812">Transmembrane</keyword>
<reference evidence="6 7" key="1">
    <citation type="journal article" date="2012" name="Antonie Van Leeuwenhoek">
        <title>Shewanella litorisediminis sp. nov., a gammaproteobacterium isolated from a tidal flat sediment.</title>
        <authorList>
            <person name="Lee M.H."/>
            <person name="Yoon J.H."/>
        </authorList>
    </citation>
    <scope>NUCLEOTIDE SEQUENCE [LARGE SCALE GENOMIC DNA]</scope>
    <source>
        <strain evidence="6 7">SMK1-12</strain>
    </source>
</reference>
<dbReference type="EMBL" id="CP069213">
    <property type="protein sequence ID" value="QRH01564.1"/>
    <property type="molecule type" value="Genomic_DNA"/>
</dbReference>
<evidence type="ECO:0000256" key="5">
    <source>
        <dbReference type="SAM" id="Phobius"/>
    </source>
</evidence>
<name>A0ABX7G2Q0_9GAMM</name>
<dbReference type="InterPro" id="IPR023352">
    <property type="entry name" value="MAPEG-like_dom_sf"/>
</dbReference>
<evidence type="ECO:0000256" key="1">
    <source>
        <dbReference type="ARBA" id="ARBA00004370"/>
    </source>
</evidence>